<gene>
    <name evidence="1" type="ORF">GCM10007067_17770</name>
</gene>
<keyword evidence="2" id="KW-1185">Reference proteome</keyword>
<proteinExistence type="predicted"/>
<dbReference type="EMBL" id="BMYD01000002">
    <property type="protein sequence ID" value="GHA80436.1"/>
    <property type="molecule type" value="Genomic_DNA"/>
</dbReference>
<dbReference type="Proteomes" id="UP000646426">
    <property type="component" value="Unassembled WGS sequence"/>
</dbReference>
<accession>A0A918SZ54</accession>
<dbReference type="AlphaFoldDB" id="A0A918SZ54"/>
<organism evidence="1 2">
    <name type="scientific">Cognatilysobacter bugurensis</name>
    <dbReference type="NCBI Taxonomy" id="543356"/>
    <lineage>
        <taxon>Bacteria</taxon>
        <taxon>Pseudomonadati</taxon>
        <taxon>Pseudomonadota</taxon>
        <taxon>Gammaproteobacteria</taxon>
        <taxon>Lysobacterales</taxon>
        <taxon>Lysobacteraceae</taxon>
        <taxon>Cognatilysobacter</taxon>
    </lineage>
</organism>
<reference evidence="1" key="2">
    <citation type="submission" date="2020-09" db="EMBL/GenBank/DDBJ databases">
        <authorList>
            <person name="Sun Q."/>
            <person name="Kim S."/>
        </authorList>
    </citation>
    <scope>NUCLEOTIDE SEQUENCE</scope>
    <source>
        <strain evidence="1">KCTC 23077</strain>
    </source>
</reference>
<name>A0A918SZ54_9GAMM</name>
<evidence type="ECO:0000313" key="2">
    <source>
        <dbReference type="Proteomes" id="UP000646426"/>
    </source>
</evidence>
<reference evidence="1" key="1">
    <citation type="journal article" date="2014" name="Int. J. Syst. Evol. Microbiol.">
        <title>Complete genome sequence of Corynebacterium casei LMG S-19264T (=DSM 44701T), isolated from a smear-ripened cheese.</title>
        <authorList>
            <consortium name="US DOE Joint Genome Institute (JGI-PGF)"/>
            <person name="Walter F."/>
            <person name="Albersmeier A."/>
            <person name="Kalinowski J."/>
            <person name="Ruckert C."/>
        </authorList>
    </citation>
    <scope>NUCLEOTIDE SEQUENCE</scope>
    <source>
        <strain evidence="1">KCTC 23077</strain>
    </source>
</reference>
<comment type="caution">
    <text evidence="1">The sequence shown here is derived from an EMBL/GenBank/DDBJ whole genome shotgun (WGS) entry which is preliminary data.</text>
</comment>
<evidence type="ECO:0000313" key="1">
    <source>
        <dbReference type="EMBL" id="GHA80436.1"/>
    </source>
</evidence>
<dbReference type="RefSeq" id="WP_189455539.1">
    <property type="nucleotide sequence ID" value="NZ_BMYD01000002.1"/>
</dbReference>
<protein>
    <submittedName>
        <fullName evidence="1">Uncharacterized protein</fullName>
    </submittedName>
</protein>
<sequence>MHALQSPAADPIRSRGQLELELARLAMRLKIACGELTSGRLRGTGHEGREEIEVWYGELAADILARSDARIAVYARERLKALAARAKLAPQRPSAAAPAWARAPRLSVVRAVSP</sequence>